<evidence type="ECO:0000313" key="2">
    <source>
        <dbReference type="EMBL" id="VEL08099.1"/>
    </source>
</evidence>
<evidence type="ECO:0000313" key="3">
    <source>
        <dbReference type="Proteomes" id="UP000784294"/>
    </source>
</evidence>
<keyword evidence="3" id="KW-1185">Reference proteome</keyword>
<name>A0A3S4ZNW1_9PLAT</name>
<accession>A0A3S4ZNW1</accession>
<sequence>MGNFVVFFQDATSYVVSSQHFEGLGLLNYLIEAELQKAVFQDPKEPVVEEKKSDALVGSRCDKARFHKRYLASRPDHLIPQIEVHYLLVEGKAGEMASNKDASDVLDEHKLSPMKKAILLGGEVVSAKLDHPASPRGHLLACPKDETNSIREQREGGTSKGSVVRARVKELQNLGRKEPLRVDPTCRPAQTSRGCMPKQLPAPATGAKLVCSPKYPLHRLREGAIGRQDSTRPPHHGSSLDEAKSVSPEGHPRRGYLLPSMEFRGGESKRRPIRRPAVVNEMSFPPLLLRPAGNGASGEVERGLLEACLLATSTIPVHRQRMNNWPIYPPSRLCADHRFVGIAFFIMFIDLKTSYQLIPMPPNRHFAARPDPSSDGETKSPKLIVSKIGIIICSRDADALHYSETTFVFVPQCC</sequence>
<reference evidence="2" key="1">
    <citation type="submission" date="2018-11" db="EMBL/GenBank/DDBJ databases">
        <authorList>
            <consortium name="Pathogen Informatics"/>
        </authorList>
    </citation>
    <scope>NUCLEOTIDE SEQUENCE</scope>
</reference>
<evidence type="ECO:0000256" key="1">
    <source>
        <dbReference type="SAM" id="MobiDB-lite"/>
    </source>
</evidence>
<feature type="region of interest" description="Disordered" evidence="1">
    <location>
        <begin position="180"/>
        <end position="200"/>
    </location>
</feature>
<feature type="compositionally biased region" description="Basic and acidic residues" evidence="1">
    <location>
        <begin position="224"/>
        <end position="244"/>
    </location>
</feature>
<protein>
    <submittedName>
        <fullName evidence="2">Uncharacterized protein</fullName>
    </submittedName>
</protein>
<dbReference type="Proteomes" id="UP000784294">
    <property type="component" value="Unassembled WGS sequence"/>
</dbReference>
<proteinExistence type="predicted"/>
<comment type="caution">
    <text evidence="2">The sequence shown here is derived from an EMBL/GenBank/DDBJ whole genome shotgun (WGS) entry which is preliminary data.</text>
</comment>
<dbReference type="EMBL" id="CAAALY010003154">
    <property type="protein sequence ID" value="VEL08099.1"/>
    <property type="molecule type" value="Genomic_DNA"/>
</dbReference>
<feature type="region of interest" description="Disordered" evidence="1">
    <location>
        <begin position="224"/>
        <end position="277"/>
    </location>
</feature>
<dbReference type="AlphaFoldDB" id="A0A3S4ZNW1"/>
<gene>
    <name evidence="2" type="ORF">PXEA_LOCUS1539</name>
</gene>
<organism evidence="2 3">
    <name type="scientific">Protopolystoma xenopodis</name>
    <dbReference type="NCBI Taxonomy" id="117903"/>
    <lineage>
        <taxon>Eukaryota</taxon>
        <taxon>Metazoa</taxon>
        <taxon>Spiralia</taxon>
        <taxon>Lophotrochozoa</taxon>
        <taxon>Platyhelminthes</taxon>
        <taxon>Monogenea</taxon>
        <taxon>Polyopisthocotylea</taxon>
        <taxon>Polystomatidea</taxon>
        <taxon>Polystomatidae</taxon>
        <taxon>Protopolystoma</taxon>
    </lineage>
</organism>